<name>A0A9D9ECM7_9BACT</name>
<accession>A0A9D9ECM7</accession>
<evidence type="ECO:0000313" key="2">
    <source>
        <dbReference type="Proteomes" id="UP000823619"/>
    </source>
</evidence>
<reference evidence="1" key="2">
    <citation type="journal article" date="2021" name="PeerJ">
        <title>Extensive microbial diversity within the chicken gut microbiome revealed by metagenomics and culture.</title>
        <authorList>
            <person name="Gilroy R."/>
            <person name="Ravi A."/>
            <person name="Getino M."/>
            <person name="Pursley I."/>
            <person name="Horton D.L."/>
            <person name="Alikhan N.F."/>
            <person name="Baker D."/>
            <person name="Gharbi K."/>
            <person name="Hall N."/>
            <person name="Watson M."/>
            <person name="Adriaenssens E.M."/>
            <person name="Foster-Nyarko E."/>
            <person name="Jarju S."/>
            <person name="Secka A."/>
            <person name="Antonio M."/>
            <person name="Oren A."/>
            <person name="Chaudhuri R.R."/>
            <person name="La Ragione R."/>
            <person name="Hildebrand F."/>
            <person name="Pallen M.J."/>
        </authorList>
    </citation>
    <scope>NUCLEOTIDE SEQUENCE</scope>
    <source>
        <strain evidence="1">D5-748</strain>
    </source>
</reference>
<gene>
    <name evidence="1" type="ORF">IAC23_07500</name>
</gene>
<sequence length="47" mass="5327">MTLGKAGMKIESFEFWTSPDYECRFSSLCGTWRTVTASRRSLFLTAG</sequence>
<comment type="caution">
    <text evidence="1">The sequence shown here is derived from an EMBL/GenBank/DDBJ whole genome shotgun (WGS) entry which is preliminary data.</text>
</comment>
<dbReference type="AlphaFoldDB" id="A0A9D9ECM7"/>
<reference evidence="1" key="1">
    <citation type="submission" date="2020-10" db="EMBL/GenBank/DDBJ databases">
        <authorList>
            <person name="Gilroy R."/>
        </authorList>
    </citation>
    <scope>NUCLEOTIDE SEQUENCE</scope>
    <source>
        <strain evidence="1">D5-748</strain>
    </source>
</reference>
<dbReference type="Proteomes" id="UP000823619">
    <property type="component" value="Unassembled WGS sequence"/>
</dbReference>
<organism evidence="1 2">
    <name type="scientific">Candidatus Cryptobacteroides merdavium</name>
    <dbReference type="NCBI Taxonomy" id="2840769"/>
    <lineage>
        <taxon>Bacteria</taxon>
        <taxon>Pseudomonadati</taxon>
        <taxon>Bacteroidota</taxon>
        <taxon>Bacteroidia</taxon>
        <taxon>Bacteroidales</taxon>
        <taxon>Candidatus Cryptobacteroides</taxon>
    </lineage>
</organism>
<dbReference type="EMBL" id="JADIMO010000097">
    <property type="protein sequence ID" value="MBO8445521.1"/>
    <property type="molecule type" value="Genomic_DNA"/>
</dbReference>
<proteinExistence type="predicted"/>
<evidence type="ECO:0000313" key="1">
    <source>
        <dbReference type="EMBL" id="MBO8445521.1"/>
    </source>
</evidence>
<protein>
    <submittedName>
        <fullName evidence="1">Uncharacterized protein</fullName>
    </submittedName>
</protein>